<protein>
    <submittedName>
        <fullName evidence="2">3-phosphoglycerate kinase</fullName>
    </submittedName>
</protein>
<evidence type="ECO:0000256" key="1">
    <source>
        <dbReference type="SAM" id="SignalP"/>
    </source>
</evidence>
<sequence>MKKICCVLLAMLPLSAFAYPIDVEKQLNGLKIDYTTYATDYDMGSITLNNYGDKAADCKVIFRNGPESPRTRRVSIEPGRSAELSAKFSRKIIKLYLTVTCTPK</sequence>
<evidence type="ECO:0000313" key="3">
    <source>
        <dbReference type="Proteomes" id="UP000526003"/>
    </source>
</evidence>
<proteinExistence type="predicted"/>
<keyword evidence="3" id="KW-1185">Reference proteome</keyword>
<reference evidence="2 3" key="1">
    <citation type="submission" date="2020-08" db="EMBL/GenBank/DDBJ databases">
        <title>Pseudomonas sp. nov.</title>
        <authorList>
            <person name="Gieschler S."/>
            <person name="Fiedler G."/>
            <person name="Brinks E."/>
            <person name="Boehnlein C."/>
            <person name="Franz C.M.A.P."/>
            <person name="Kabisch J."/>
        </authorList>
    </citation>
    <scope>NUCLEOTIDE SEQUENCE [LARGE SCALE GENOMIC DNA]</scope>
    <source>
        <strain evidence="2 3">MBT-1</strain>
    </source>
</reference>
<evidence type="ECO:0000313" key="2">
    <source>
        <dbReference type="EMBL" id="MBC2691677.1"/>
    </source>
</evidence>
<name>A0A7X1GFU5_9PSED</name>
<comment type="caution">
    <text evidence="2">The sequence shown here is derived from an EMBL/GenBank/DDBJ whole genome shotgun (WGS) entry which is preliminary data.</text>
</comment>
<dbReference type="EMBL" id="JACMYG010000019">
    <property type="protein sequence ID" value="MBC2691677.1"/>
    <property type="molecule type" value="Genomic_DNA"/>
</dbReference>
<keyword evidence="2" id="KW-0418">Kinase</keyword>
<keyword evidence="1" id="KW-0732">Signal</keyword>
<feature type="chain" id="PRO_5030509439" evidence="1">
    <location>
        <begin position="19"/>
        <end position="104"/>
    </location>
</feature>
<dbReference type="AlphaFoldDB" id="A0A7X1GFU5"/>
<keyword evidence="2" id="KW-0808">Transferase</keyword>
<gene>
    <name evidence="2" type="ORF">H7995_17955</name>
</gene>
<dbReference type="RefSeq" id="WP_166592110.1">
    <property type="nucleotide sequence ID" value="NZ_CP090311.1"/>
</dbReference>
<dbReference type="Proteomes" id="UP000526003">
    <property type="component" value="Unassembled WGS sequence"/>
</dbReference>
<organism evidence="2 3">
    <name type="scientific">Pseudomonas kielensis</name>
    <dbReference type="NCBI Taxonomy" id="2762577"/>
    <lineage>
        <taxon>Bacteria</taxon>
        <taxon>Pseudomonadati</taxon>
        <taxon>Pseudomonadota</taxon>
        <taxon>Gammaproteobacteria</taxon>
        <taxon>Pseudomonadales</taxon>
        <taxon>Pseudomonadaceae</taxon>
        <taxon>Pseudomonas</taxon>
    </lineage>
</organism>
<feature type="signal peptide" evidence="1">
    <location>
        <begin position="1"/>
        <end position="18"/>
    </location>
</feature>
<accession>A0A7X1GFU5</accession>
<dbReference type="GO" id="GO:0016301">
    <property type="term" value="F:kinase activity"/>
    <property type="evidence" value="ECO:0007669"/>
    <property type="project" value="UniProtKB-KW"/>
</dbReference>